<sequence>MGSRISKAVRRPPAHGTAYEAAATSPRGNHHEGPCQALSFPEITTAEPLVVTSPFAASLFEQPTAATSEDDIDAMDAQSDTSQVSYQADIDIAARLLETLRRNAPPSEPSGPGVESHQPPATDVPSDAPQHGDNVALNPPLPPPPEVIPPVFLPPPPPPPPPAEVKIVCIICCDQFSKNQEHSAVLRPCKSCGSAYCTACVKDMFIKACKDISRMPPKCCNMIQLHVALPFLTNAEAATFREKYEEWSTPGPVYCPVPTCSAFISPRLFNQPNSSRKGKQRVDSVIGTPKSANIPCPKCQTEVCTHCRELAHESPGCKKLGFGMVDDETVALLMSWGYKRCPKCGNGVRRMWGCNHIQCRCGGQWCWICQKVWDECGGNCYEDEDEDFDEDEDEEVSIQQSPDNVAAPPVPGSTEELAEPATAAESTTQPPVISIPTPAQPIRRPRNLDNRPAHYWQENFHFGDEPNEEPPDRTWQCHHKFDTAKVSFEESIRSAPTATRMECSKCWTHVHPEMKVPLTNKPVQARIVAGMSRERSTTRRGGMQHGRGRLVRGDANLGMSVTASASVSNTSLPLPLSQSFPGATTTHFPEPMEGVQFTSTPTSSTPIIDIYGRPIFASNTSTSISNSNSVNQHPNRRYSFSTPPQFDGPLDLAPQTPFSFAYECQYCGILVCEPCKEETLAAKKEEGEEEEEEEEEEGEDVEDEEEAEWIRECEGESAGQSEDEGQGEGQREGEVAVAVEDA</sequence>
<protein>
    <submittedName>
        <fullName evidence="1">Uncharacterized protein</fullName>
    </submittedName>
</protein>
<comment type="caution">
    <text evidence="1">The sequence shown here is derived from an EMBL/GenBank/DDBJ whole genome shotgun (WGS) entry which is preliminary data.</text>
</comment>
<keyword evidence="2" id="KW-1185">Reference proteome</keyword>
<evidence type="ECO:0000313" key="2">
    <source>
        <dbReference type="Proteomes" id="UP000799755"/>
    </source>
</evidence>
<dbReference type="Proteomes" id="UP000799755">
    <property type="component" value="Unassembled WGS sequence"/>
</dbReference>
<organism evidence="1 2">
    <name type="scientific">Lindgomyces ingoldianus</name>
    <dbReference type="NCBI Taxonomy" id="673940"/>
    <lineage>
        <taxon>Eukaryota</taxon>
        <taxon>Fungi</taxon>
        <taxon>Dikarya</taxon>
        <taxon>Ascomycota</taxon>
        <taxon>Pezizomycotina</taxon>
        <taxon>Dothideomycetes</taxon>
        <taxon>Pleosporomycetidae</taxon>
        <taxon>Pleosporales</taxon>
        <taxon>Lindgomycetaceae</taxon>
        <taxon>Lindgomyces</taxon>
    </lineage>
</organism>
<gene>
    <name evidence="1" type="ORF">BDR25DRAFT_251318</name>
</gene>
<dbReference type="EMBL" id="MU003493">
    <property type="protein sequence ID" value="KAF2476889.1"/>
    <property type="molecule type" value="Genomic_DNA"/>
</dbReference>
<evidence type="ECO:0000313" key="1">
    <source>
        <dbReference type="EMBL" id="KAF2476889.1"/>
    </source>
</evidence>
<proteinExistence type="predicted"/>
<name>A0ACB6RCB0_9PLEO</name>
<reference evidence="1" key="1">
    <citation type="journal article" date="2020" name="Stud. Mycol.">
        <title>101 Dothideomycetes genomes: a test case for predicting lifestyles and emergence of pathogens.</title>
        <authorList>
            <person name="Haridas S."/>
            <person name="Albert R."/>
            <person name="Binder M."/>
            <person name="Bloem J."/>
            <person name="Labutti K."/>
            <person name="Salamov A."/>
            <person name="Andreopoulos B."/>
            <person name="Baker S."/>
            <person name="Barry K."/>
            <person name="Bills G."/>
            <person name="Bluhm B."/>
            <person name="Cannon C."/>
            <person name="Castanera R."/>
            <person name="Culley D."/>
            <person name="Daum C."/>
            <person name="Ezra D."/>
            <person name="Gonzalez J."/>
            <person name="Henrissat B."/>
            <person name="Kuo A."/>
            <person name="Liang C."/>
            <person name="Lipzen A."/>
            <person name="Lutzoni F."/>
            <person name="Magnuson J."/>
            <person name="Mondo S."/>
            <person name="Nolan M."/>
            <person name="Ohm R."/>
            <person name="Pangilinan J."/>
            <person name="Park H.-J."/>
            <person name="Ramirez L."/>
            <person name="Alfaro M."/>
            <person name="Sun H."/>
            <person name="Tritt A."/>
            <person name="Yoshinaga Y."/>
            <person name="Zwiers L.-H."/>
            <person name="Turgeon B."/>
            <person name="Goodwin S."/>
            <person name="Spatafora J."/>
            <person name="Crous P."/>
            <person name="Grigoriev I."/>
        </authorList>
    </citation>
    <scope>NUCLEOTIDE SEQUENCE</scope>
    <source>
        <strain evidence="1">ATCC 200398</strain>
    </source>
</reference>
<accession>A0ACB6RCB0</accession>